<protein>
    <submittedName>
        <fullName evidence="1">Uncharacterized protein</fullName>
    </submittedName>
</protein>
<evidence type="ECO:0000313" key="2">
    <source>
        <dbReference type="Proteomes" id="UP001163324"/>
    </source>
</evidence>
<dbReference type="Proteomes" id="UP001163324">
    <property type="component" value="Chromosome 6"/>
</dbReference>
<gene>
    <name evidence="1" type="ORF">N3K66_006364</name>
</gene>
<keyword evidence="2" id="KW-1185">Reference proteome</keyword>
<organism evidence="1 2">
    <name type="scientific">Trichothecium roseum</name>
    <dbReference type="NCBI Taxonomy" id="47278"/>
    <lineage>
        <taxon>Eukaryota</taxon>
        <taxon>Fungi</taxon>
        <taxon>Dikarya</taxon>
        <taxon>Ascomycota</taxon>
        <taxon>Pezizomycotina</taxon>
        <taxon>Sordariomycetes</taxon>
        <taxon>Hypocreomycetidae</taxon>
        <taxon>Hypocreales</taxon>
        <taxon>Hypocreales incertae sedis</taxon>
        <taxon>Trichothecium</taxon>
    </lineage>
</organism>
<evidence type="ECO:0000313" key="1">
    <source>
        <dbReference type="EMBL" id="KAI9898004.1"/>
    </source>
</evidence>
<reference evidence="1" key="1">
    <citation type="submission" date="2022-10" db="EMBL/GenBank/DDBJ databases">
        <title>Complete Genome of Trichothecium roseum strain YXFP-22015, a Plant Pathogen Isolated from Citrus.</title>
        <authorList>
            <person name="Wang Y."/>
            <person name="Zhu L."/>
        </authorList>
    </citation>
    <scope>NUCLEOTIDE SEQUENCE</scope>
    <source>
        <strain evidence="1">YXFP-22015</strain>
    </source>
</reference>
<comment type="caution">
    <text evidence="1">The sequence shown here is derived from an EMBL/GenBank/DDBJ whole genome shotgun (WGS) entry which is preliminary data.</text>
</comment>
<dbReference type="EMBL" id="CM047945">
    <property type="protein sequence ID" value="KAI9898004.1"/>
    <property type="molecule type" value="Genomic_DNA"/>
</dbReference>
<proteinExistence type="predicted"/>
<name>A0ACC0UV90_9HYPO</name>
<accession>A0ACC0UV90</accession>
<sequence length="587" mass="66408">MYPRAAASLGLAFLGSLFGLEAQAQSDRPNFVFIITDDQDFHMGTLPHMTAVTEKLINEGTLFEKHFCTISICCPSRVDLWTGQMAHNTNVTNVQPPWGGYPKFIQNGYNDHHLGLWMQDSGYNTYYAGKLFNGHTIDNYNSPYMSGYTRSDFFLEPYTYEYYNVTTTWTEGEPKNFKGNYSTDIIAEDAQKFIDHATAEPDKPFFMALAPVAPHGFLSENPPANGPPQPAARHRDLFKDYKIPRTQNFNPDKASSVNWIADLPKLNSTILEYNDEYQRLRLRSLMAVDELVGEVVQRLEDEGLLDNTYVFYTSDNGFHISQHRLHPGKMCGLETDISVPLVVRGPGVAKGAKRSDPSSHTDVAPTIMKLAGNRIDDKKFDGAPIDVGPIKDGDDDVKYRSEHIAVEFWGIGLAESRYGKPEGGSREYANNTYKGVRLVSEDYGFYYSVWCNNAKELYDMHNDPGQLTNLLADENLTLNFTLFDRDLDQVTHRIDALMMVLKSCKEDTCVDPWGALHPGGAVASLKDALSDKYDAFYEDQVKVAYDECRRGYFPEIEGPQDYNVFGESGAEMKKRSFFIRPDWSEWI</sequence>